<accession>A0A6A3M7F2</accession>
<evidence type="ECO:0000313" key="2">
    <source>
        <dbReference type="Proteomes" id="UP000435112"/>
    </source>
</evidence>
<evidence type="ECO:0000313" key="1">
    <source>
        <dbReference type="EMBL" id="KAE9028141.1"/>
    </source>
</evidence>
<comment type="caution">
    <text evidence="1">The sequence shown here is derived from an EMBL/GenBank/DDBJ whole genome shotgun (WGS) entry which is preliminary data.</text>
</comment>
<protein>
    <submittedName>
        <fullName evidence="1">Uncharacterized protein</fullName>
    </submittedName>
</protein>
<organism evidence="1 2">
    <name type="scientific">Phytophthora rubi</name>
    <dbReference type="NCBI Taxonomy" id="129364"/>
    <lineage>
        <taxon>Eukaryota</taxon>
        <taxon>Sar</taxon>
        <taxon>Stramenopiles</taxon>
        <taxon>Oomycota</taxon>
        <taxon>Peronosporomycetes</taxon>
        <taxon>Peronosporales</taxon>
        <taxon>Peronosporaceae</taxon>
        <taxon>Phytophthora</taxon>
    </lineage>
</organism>
<dbReference type="Proteomes" id="UP000435112">
    <property type="component" value="Unassembled WGS sequence"/>
</dbReference>
<proteinExistence type="predicted"/>
<dbReference type="AlphaFoldDB" id="A0A6A3M7F2"/>
<reference evidence="1 2" key="1">
    <citation type="submission" date="2018-09" db="EMBL/GenBank/DDBJ databases">
        <title>Genomic investigation of the strawberry pathogen Phytophthora fragariae indicates pathogenicity is determined by transcriptional variation in three key races.</title>
        <authorList>
            <person name="Adams T.M."/>
            <person name="Armitage A.D."/>
            <person name="Sobczyk M.K."/>
            <person name="Bates H.J."/>
            <person name="Dunwell J.M."/>
            <person name="Nellist C.F."/>
            <person name="Harrison R.J."/>
        </authorList>
    </citation>
    <scope>NUCLEOTIDE SEQUENCE [LARGE SCALE GENOMIC DNA]</scope>
    <source>
        <strain evidence="1 2">SCRP324</strain>
    </source>
</reference>
<gene>
    <name evidence="1" type="ORF">PR002_g10485</name>
</gene>
<name>A0A6A3M7F2_9STRA</name>
<sequence length="42" mass="4752">MCVLEKAGQAGGSCYNISEVNDQANEYRELIHQFPSFYDPNI</sequence>
<dbReference type="EMBL" id="QXFU01000595">
    <property type="protein sequence ID" value="KAE9028141.1"/>
    <property type="molecule type" value="Genomic_DNA"/>
</dbReference>